<reference evidence="3 4" key="1">
    <citation type="journal article" date="2013" name="PLoS Genet.">
        <title>The genome and development-dependent transcriptomes of Pyronema confluens: a window into fungal evolution.</title>
        <authorList>
            <person name="Traeger S."/>
            <person name="Altegoer F."/>
            <person name="Freitag M."/>
            <person name="Gabaldon T."/>
            <person name="Kempken F."/>
            <person name="Kumar A."/>
            <person name="Marcet-Houben M."/>
            <person name="Poggeler S."/>
            <person name="Stajich J.E."/>
            <person name="Nowrousian M."/>
        </authorList>
    </citation>
    <scope>NUCLEOTIDE SEQUENCE [LARGE SCALE GENOMIC DNA]</scope>
    <source>
        <strain evidence="4">CBS 100304</strain>
        <tissue evidence="3">Vegetative mycelium</tissue>
    </source>
</reference>
<dbReference type="EMBL" id="HF935252">
    <property type="protein sequence ID" value="CCX05376.1"/>
    <property type="molecule type" value="Genomic_DNA"/>
</dbReference>
<feature type="region of interest" description="Disordered" evidence="1">
    <location>
        <begin position="597"/>
        <end position="643"/>
    </location>
</feature>
<feature type="region of interest" description="Disordered" evidence="1">
    <location>
        <begin position="445"/>
        <end position="552"/>
    </location>
</feature>
<evidence type="ECO:0000256" key="1">
    <source>
        <dbReference type="SAM" id="MobiDB-lite"/>
    </source>
</evidence>
<feature type="domain" description="C2H2-type" evidence="2">
    <location>
        <begin position="678"/>
        <end position="700"/>
    </location>
</feature>
<sequence>MDVTPPFNFESIVKRRLSSFPDAGVFPRSASMPVAQAAPAQDYYRTTENYKAIPNAIPRAPKAMIASQQTFHQLGAYGTQVYPPRIPEQGNATQGFQRHSQAQVFSQGAQHTGFPMGGPMGSFDMSAAAGFQGQAGLQLGQQFFNFETPSATNLRTVSQPASANQRATQYKDPSPAAHGKEEGSRISSLASSIGPCIGTQVRYGSPPPKMKPLVSAPPSRVNSVKRVPKPGPKAIPIIKPTTIAVGSDDHEFPGLTSLIEKFKDYDFGDPYIMPGYYDPSMISCRRKDDPLYCKPFMRMSDTPFCGTCNEPMTRLRTPGDDHESSEKNDENEEGSIYGLSAFGDDEKDESVAPKDLLAGLTWEMQRDQLTTDFKIHMMKNYPRGTKLSSTQISEVLADLSLDASQKLELLRILAEHVPLNSFDKTLGTPIKPEERRNFKGKWADHVEAQEESVKSKEQAAADATPKATEESPGIPNITIATTTADPAFGNHDSALDLPGRVTENHPEVTPKKHSNIPGAHQPPSVTVTPVPKKTHISTLKTPKRPSFSTDYNSDLTPDSLATLRAFEAEQQQQLHLFSKKLAEDHEAAEKMLRELLPRKDKEGTPVRVARASPRATPRASPLSKVNMGLSKPTTSTPQATRAGQVSQAYRASQLAVLAAIPKPCKELMDTYPKAQWACTSCRVIYSGEQELLKHYEMEEHDWRLWCKWCDTIFDDLERVGRHRCEVYVGEREWREVR</sequence>
<dbReference type="InterPro" id="IPR013087">
    <property type="entry name" value="Znf_C2H2_type"/>
</dbReference>
<dbReference type="AlphaFoldDB" id="U4KWA4"/>
<dbReference type="PROSITE" id="PS00028">
    <property type="entry name" value="ZINC_FINGER_C2H2_1"/>
    <property type="match status" value="1"/>
</dbReference>
<accession>U4KWA4</accession>
<keyword evidence="4" id="KW-1185">Reference proteome</keyword>
<gene>
    <name evidence="3" type="ORF">PCON_04963</name>
</gene>
<feature type="compositionally biased region" description="Basic and acidic residues" evidence="1">
    <location>
        <begin position="317"/>
        <end position="328"/>
    </location>
</feature>
<feature type="compositionally biased region" description="Low complexity" evidence="1">
    <location>
        <begin position="522"/>
        <end position="531"/>
    </location>
</feature>
<feature type="compositionally biased region" description="Polar residues" evidence="1">
    <location>
        <begin position="536"/>
        <end position="552"/>
    </location>
</feature>
<protein>
    <recommendedName>
        <fullName evidence="2">C2H2-type domain-containing protein</fullName>
    </recommendedName>
</protein>
<name>U4KWA4_PYROM</name>
<feature type="compositionally biased region" description="Basic and acidic residues" evidence="1">
    <location>
        <begin position="445"/>
        <end position="459"/>
    </location>
</feature>
<evidence type="ECO:0000313" key="4">
    <source>
        <dbReference type="Proteomes" id="UP000018144"/>
    </source>
</evidence>
<feature type="compositionally biased region" description="Polar residues" evidence="1">
    <location>
        <begin position="155"/>
        <end position="168"/>
    </location>
</feature>
<feature type="compositionally biased region" description="Low complexity" evidence="1">
    <location>
        <begin position="605"/>
        <end position="621"/>
    </location>
</feature>
<dbReference type="Proteomes" id="UP000018144">
    <property type="component" value="Unassembled WGS sequence"/>
</dbReference>
<feature type="region of interest" description="Disordered" evidence="1">
    <location>
        <begin position="155"/>
        <end position="185"/>
    </location>
</feature>
<organism evidence="3 4">
    <name type="scientific">Pyronema omphalodes (strain CBS 100304)</name>
    <name type="common">Pyronema confluens</name>
    <dbReference type="NCBI Taxonomy" id="1076935"/>
    <lineage>
        <taxon>Eukaryota</taxon>
        <taxon>Fungi</taxon>
        <taxon>Dikarya</taxon>
        <taxon>Ascomycota</taxon>
        <taxon>Pezizomycotina</taxon>
        <taxon>Pezizomycetes</taxon>
        <taxon>Pezizales</taxon>
        <taxon>Pyronemataceae</taxon>
        <taxon>Pyronema</taxon>
    </lineage>
</organism>
<proteinExistence type="predicted"/>
<dbReference type="OrthoDB" id="10387336at2759"/>
<feature type="compositionally biased region" description="Polar residues" evidence="1">
    <location>
        <begin position="631"/>
        <end position="643"/>
    </location>
</feature>
<feature type="region of interest" description="Disordered" evidence="1">
    <location>
        <begin position="313"/>
        <end position="347"/>
    </location>
</feature>
<evidence type="ECO:0000313" key="3">
    <source>
        <dbReference type="EMBL" id="CCX05376.1"/>
    </source>
</evidence>
<evidence type="ECO:0000259" key="2">
    <source>
        <dbReference type="PROSITE" id="PS00028"/>
    </source>
</evidence>